<dbReference type="FunFam" id="1.20.58.60:FF:000429">
    <property type="entry name" value="Beta-H spectrin"/>
    <property type="match status" value="1"/>
</dbReference>
<proteinExistence type="inferred from homology"/>
<dbReference type="PANTHER" id="PTHR11915">
    <property type="entry name" value="SPECTRIN/FILAMIN RELATED CYTOSKELETAL PROTEIN"/>
    <property type="match status" value="1"/>
</dbReference>
<dbReference type="FunFam" id="2.30.29.30:FF:000024">
    <property type="entry name" value="Spectrin beta chain"/>
    <property type="match status" value="1"/>
</dbReference>
<feature type="coiled-coil region" evidence="13">
    <location>
        <begin position="805"/>
        <end position="832"/>
    </location>
</feature>
<evidence type="ECO:0000313" key="19">
    <source>
        <dbReference type="Proteomes" id="UP000719412"/>
    </source>
</evidence>
<dbReference type="FunFam" id="1.20.58.60:FF:000013">
    <property type="entry name" value="Spectrin alpha chain, non-erythrocytic 1"/>
    <property type="match status" value="1"/>
</dbReference>
<dbReference type="PROSITE" id="PS00020">
    <property type="entry name" value="ACTININ_2"/>
    <property type="match status" value="1"/>
</dbReference>
<dbReference type="Gene3D" id="2.30.29.30">
    <property type="entry name" value="Pleckstrin-homology domain (PH domain)/Phosphotyrosine-binding domain (PTB)"/>
    <property type="match status" value="1"/>
</dbReference>
<reference evidence="18" key="2">
    <citation type="submission" date="2021-08" db="EMBL/GenBank/DDBJ databases">
        <authorList>
            <person name="Eriksson T."/>
        </authorList>
    </citation>
    <scope>NUCLEOTIDE SEQUENCE</scope>
    <source>
        <strain evidence="18">Stoneville</strain>
        <tissue evidence="18">Whole head</tissue>
    </source>
</reference>
<dbReference type="InterPro" id="IPR001849">
    <property type="entry name" value="PH_domain"/>
</dbReference>
<keyword evidence="9" id="KW-0677">Repeat</keyword>
<feature type="compositionally biased region" description="Basic and acidic residues" evidence="14">
    <location>
        <begin position="3682"/>
        <end position="3701"/>
    </location>
</feature>
<dbReference type="InterPro" id="IPR002017">
    <property type="entry name" value="Spectrin_repeat"/>
</dbReference>
<dbReference type="InterPro" id="IPR001715">
    <property type="entry name" value="CH_dom"/>
</dbReference>
<feature type="coiled-coil region" evidence="13">
    <location>
        <begin position="2026"/>
        <end position="2060"/>
    </location>
</feature>
<dbReference type="FunFam" id="1.10.418.10:FF:000001">
    <property type="entry name" value="Actinin alpha 1"/>
    <property type="match status" value="1"/>
</dbReference>
<feature type="coiled-coil region" evidence="13">
    <location>
        <begin position="1070"/>
        <end position="1097"/>
    </location>
</feature>
<evidence type="ECO:0000259" key="15">
    <source>
        <dbReference type="PROSITE" id="PS50002"/>
    </source>
</evidence>
<dbReference type="GO" id="GO:0005874">
    <property type="term" value="C:microtubule"/>
    <property type="evidence" value="ECO:0007669"/>
    <property type="project" value="UniProtKB-KW"/>
</dbReference>
<keyword evidence="6" id="KW-0597">Phosphoprotein</keyword>
<evidence type="ECO:0000313" key="18">
    <source>
        <dbReference type="EMBL" id="KAH0810918.1"/>
    </source>
</evidence>
<evidence type="ECO:0000256" key="11">
    <source>
        <dbReference type="ARBA" id="ARBA00023212"/>
    </source>
</evidence>
<dbReference type="SMART" id="SM00033">
    <property type="entry name" value="CH"/>
    <property type="match status" value="2"/>
</dbReference>
<keyword evidence="11" id="KW-0206">Cytoskeleton</keyword>
<evidence type="ECO:0000256" key="2">
    <source>
        <dbReference type="ARBA" id="ARBA00006826"/>
    </source>
</evidence>
<evidence type="ECO:0000256" key="13">
    <source>
        <dbReference type="SAM" id="Coils"/>
    </source>
</evidence>
<evidence type="ECO:0000256" key="4">
    <source>
        <dbReference type="ARBA" id="ARBA00022467"/>
    </source>
</evidence>
<dbReference type="FunFam" id="1.20.58.60:FF:000145">
    <property type="entry name" value="Spectrin beta chain, non-erythrocytic"/>
    <property type="match status" value="1"/>
</dbReference>
<feature type="domain" description="Calponin-homology (CH)" evidence="17">
    <location>
        <begin position="82"/>
        <end position="185"/>
    </location>
</feature>
<dbReference type="Gene3D" id="1.10.418.10">
    <property type="entry name" value="Calponin-like domain"/>
    <property type="match status" value="2"/>
</dbReference>
<feature type="region of interest" description="Disordered" evidence="14">
    <location>
        <begin position="3740"/>
        <end position="3791"/>
    </location>
</feature>
<dbReference type="Pfam" id="PF15410">
    <property type="entry name" value="PH_9"/>
    <property type="match status" value="1"/>
</dbReference>
<dbReference type="FunFam" id="1.20.58.60:FF:000374">
    <property type="entry name" value="Blast:Spectrin beta chain, non-erythrocytic 5"/>
    <property type="match status" value="1"/>
</dbReference>
<dbReference type="Pfam" id="PF07653">
    <property type="entry name" value="SH3_2"/>
    <property type="match status" value="1"/>
</dbReference>
<protein>
    <submittedName>
        <fullName evidence="18">Uncharacterized protein</fullName>
    </submittedName>
</protein>
<keyword evidence="10" id="KW-0009">Actin-binding</keyword>
<dbReference type="SUPFAM" id="SSF50729">
    <property type="entry name" value="PH domain-like"/>
    <property type="match status" value="1"/>
</dbReference>
<keyword evidence="4" id="KW-0117">Actin capping</keyword>
<dbReference type="PROSITE" id="PS50002">
    <property type="entry name" value="SH3"/>
    <property type="match status" value="1"/>
</dbReference>
<dbReference type="PRINTS" id="PR00683">
    <property type="entry name" value="SPECTRINPH"/>
</dbReference>
<evidence type="ECO:0000256" key="5">
    <source>
        <dbReference type="ARBA" id="ARBA00022490"/>
    </source>
</evidence>
<dbReference type="FunFam" id="1.20.58.60:FF:000007">
    <property type="entry name" value="Spectrin alpha chain non-erythrocytic 1"/>
    <property type="match status" value="1"/>
</dbReference>
<dbReference type="FunFam" id="1.20.58.60:FF:000011">
    <property type="entry name" value="Spectrin beta chain"/>
    <property type="match status" value="1"/>
</dbReference>
<feature type="region of interest" description="Disordered" evidence="14">
    <location>
        <begin position="3682"/>
        <end position="3719"/>
    </location>
</feature>
<comment type="subcellular location">
    <subcellularLocation>
        <location evidence="1">Cytoplasm</location>
        <location evidence="1">Cytoskeleton</location>
    </subcellularLocation>
</comment>
<feature type="compositionally biased region" description="Basic and acidic residues" evidence="14">
    <location>
        <begin position="987"/>
        <end position="1000"/>
    </location>
</feature>
<dbReference type="FunFam" id="1.10.418.10:FF:000043">
    <property type="entry name" value="Spectrin beta chain, non-erythrocytic"/>
    <property type="match status" value="1"/>
</dbReference>
<evidence type="ECO:0000256" key="1">
    <source>
        <dbReference type="ARBA" id="ARBA00004245"/>
    </source>
</evidence>
<keyword evidence="19" id="KW-1185">Reference proteome</keyword>
<comment type="similarity">
    <text evidence="2">Belongs to the spectrin family.</text>
</comment>
<feature type="domain" description="PH" evidence="16">
    <location>
        <begin position="3794"/>
        <end position="3897"/>
    </location>
</feature>
<dbReference type="SMART" id="SM00326">
    <property type="entry name" value="SH3"/>
    <property type="match status" value="1"/>
</dbReference>
<dbReference type="PROSITE" id="PS50003">
    <property type="entry name" value="PH_DOMAIN"/>
    <property type="match status" value="1"/>
</dbReference>
<accession>A0A8J6HBW7</accession>
<dbReference type="PROSITE" id="PS00019">
    <property type="entry name" value="ACTININ_1"/>
    <property type="match status" value="1"/>
</dbReference>
<dbReference type="GO" id="GO:0005737">
    <property type="term" value="C:cytoplasm"/>
    <property type="evidence" value="ECO:0007669"/>
    <property type="project" value="UniProtKB-ARBA"/>
</dbReference>
<evidence type="ECO:0000256" key="9">
    <source>
        <dbReference type="ARBA" id="ARBA00022737"/>
    </source>
</evidence>
<dbReference type="PROSITE" id="PS50021">
    <property type="entry name" value="CH"/>
    <property type="match status" value="2"/>
</dbReference>
<feature type="coiled-coil region" evidence="13">
    <location>
        <begin position="1268"/>
        <end position="1295"/>
    </location>
</feature>
<dbReference type="InterPro" id="IPR001589">
    <property type="entry name" value="Actinin_actin-bd_CS"/>
</dbReference>
<dbReference type="FunFam" id="2.30.30.40:FF:000279">
    <property type="entry name" value="Spectrin beta chain, non-erythrocytic"/>
    <property type="match status" value="1"/>
</dbReference>
<dbReference type="SUPFAM" id="SSF47576">
    <property type="entry name" value="Calponin-homology domain, CH-domain"/>
    <property type="match status" value="1"/>
</dbReference>
<keyword evidence="8" id="KW-0493">Microtubule</keyword>
<dbReference type="FunFam" id="1.20.58.60:FF:000135">
    <property type="entry name" value="Spectrin beta chain, non-erythrocytic"/>
    <property type="match status" value="1"/>
</dbReference>
<dbReference type="CDD" id="cd10571">
    <property type="entry name" value="PH_beta_spectrin"/>
    <property type="match status" value="1"/>
</dbReference>
<evidence type="ECO:0000256" key="14">
    <source>
        <dbReference type="SAM" id="MobiDB-lite"/>
    </source>
</evidence>
<keyword evidence="3 12" id="KW-0728">SH3 domain</keyword>
<evidence type="ECO:0000256" key="10">
    <source>
        <dbReference type="ARBA" id="ARBA00023203"/>
    </source>
</evidence>
<keyword evidence="5" id="KW-0963">Cytoplasm</keyword>
<feature type="coiled-coil region" evidence="13">
    <location>
        <begin position="2113"/>
        <end position="2159"/>
    </location>
</feature>
<feature type="coiled-coil region" evidence="13">
    <location>
        <begin position="3190"/>
        <end position="3252"/>
    </location>
</feature>
<dbReference type="SUPFAM" id="SSF50044">
    <property type="entry name" value="SH3-domain"/>
    <property type="match status" value="1"/>
</dbReference>
<feature type="coiled-coil region" evidence="13">
    <location>
        <begin position="1461"/>
        <end position="1498"/>
    </location>
</feature>
<evidence type="ECO:0000259" key="16">
    <source>
        <dbReference type="PROSITE" id="PS50003"/>
    </source>
</evidence>
<dbReference type="FunFam" id="1.20.58.60:FF:000019">
    <property type="entry name" value="Spectrin beta chain"/>
    <property type="match status" value="2"/>
</dbReference>
<dbReference type="InterPro" id="IPR011993">
    <property type="entry name" value="PH-like_dom_sf"/>
</dbReference>
<evidence type="ECO:0000256" key="12">
    <source>
        <dbReference type="PROSITE-ProRule" id="PRU00192"/>
    </source>
</evidence>
<dbReference type="FunFam" id="1.20.58.60:FF:000156">
    <property type="entry name" value="Spectrin beta chain, non-erythrocytic"/>
    <property type="match status" value="1"/>
</dbReference>
<reference evidence="18" key="1">
    <citation type="journal article" date="2020" name="J Insects Food Feed">
        <title>The yellow mealworm (Tenebrio molitor) genome: a resource for the emerging insects as food and feed industry.</title>
        <authorList>
            <person name="Eriksson T."/>
            <person name="Andere A."/>
            <person name="Kelstrup H."/>
            <person name="Emery V."/>
            <person name="Picard C."/>
        </authorList>
    </citation>
    <scope>NUCLEOTIDE SEQUENCE</scope>
    <source>
        <strain evidence="18">Stoneville</strain>
        <tissue evidence="18">Whole head</tissue>
    </source>
</reference>
<dbReference type="Gene3D" id="2.30.30.40">
    <property type="entry name" value="SH3 Domains"/>
    <property type="match status" value="1"/>
</dbReference>
<comment type="caution">
    <text evidence="18">The sequence shown here is derived from an EMBL/GenBank/DDBJ whole genome shotgun (WGS) entry which is preliminary data.</text>
</comment>
<dbReference type="GO" id="GO:0016020">
    <property type="term" value="C:membrane"/>
    <property type="evidence" value="ECO:0007669"/>
    <property type="project" value="UniProtKB-ARBA"/>
</dbReference>
<dbReference type="SMART" id="SM00233">
    <property type="entry name" value="PH"/>
    <property type="match status" value="1"/>
</dbReference>
<dbReference type="Pfam" id="PF00435">
    <property type="entry name" value="Spectrin"/>
    <property type="match status" value="30"/>
</dbReference>
<dbReference type="InterPro" id="IPR036028">
    <property type="entry name" value="SH3-like_dom_sf"/>
</dbReference>
<gene>
    <name evidence="18" type="ORF">GEV33_011873</name>
</gene>
<feature type="compositionally biased region" description="Low complexity" evidence="14">
    <location>
        <begin position="3745"/>
        <end position="3757"/>
    </location>
</feature>
<feature type="coiled-coil region" evidence="13">
    <location>
        <begin position="2556"/>
        <end position="2622"/>
    </location>
</feature>
<dbReference type="GO" id="GO:0005085">
    <property type="term" value="F:guanyl-nucleotide exchange factor activity"/>
    <property type="evidence" value="ECO:0007669"/>
    <property type="project" value="UniProtKB-KW"/>
</dbReference>
<dbReference type="Proteomes" id="UP000719412">
    <property type="component" value="Unassembled WGS sequence"/>
</dbReference>
<dbReference type="FunFam" id="1.20.58.60:FF:000191">
    <property type="entry name" value="Spectrin, beta, non-erythrocytic 5"/>
    <property type="match status" value="1"/>
</dbReference>
<evidence type="ECO:0000259" key="17">
    <source>
        <dbReference type="PROSITE" id="PS50021"/>
    </source>
</evidence>
<dbReference type="EMBL" id="JABDTM020027172">
    <property type="protein sequence ID" value="KAH0810918.1"/>
    <property type="molecule type" value="Genomic_DNA"/>
</dbReference>
<feature type="domain" description="SH3" evidence="15">
    <location>
        <begin position="888"/>
        <end position="945"/>
    </location>
</feature>
<dbReference type="Gene3D" id="1.20.58.60">
    <property type="match status" value="25"/>
</dbReference>
<dbReference type="InterPro" id="IPR018159">
    <property type="entry name" value="Spectrin/alpha-actinin"/>
</dbReference>
<evidence type="ECO:0000256" key="6">
    <source>
        <dbReference type="ARBA" id="ARBA00022553"/>
    </source>
</evidence>
<dbReference type="CDD" id="cd21193">
    <property type="entry name" value="CH_beta_spectrin_rpt1"/>
    <property type="match status" value="1"/>
</dbReference>
<feature type="region of interest" description="Disordered" evidence="14">
    <location>
        <begin position="981"/>
        <end position="1000"/>
    </location>
</feature>
<dbReference type="FunFam" id="1.20.58.60:FF:000017">
    <property type="entry name" value="Spectrin alpha chain, non-erythrocytic 1"/>
    <property type="match status" value="1"/>
</dbReference>
<dbReference type="InterPro" id="IPR041681">
    <property type="entry name" value="PH_9"/>
</dbReference>
<feature type="domain" description="Calponin-homology (CH)" evidence="17">
    <location>
        <begin position="203"/>
        <end position="308"/>
    </location>
</feature>
<evidence type="ECO:0000256" key="8">
    <source>
        <dbReference type="ARBA" id="ARBA00022701"/>
    </source>
</evidence>
<dbReference type="Pfam" id="PF00307">
    <property type="entry name" value="CH"/>
    <property type="match status" value="2"/>
</dbReference>
<dbReference type="InterPro" id="IPR001605">
    <property type="entry name" value="PH_dom-spectrin-type"/>
</dbReference>
<feature type="coiled-coil region" evidence="13">
    <location>
        <begin position="3395"/>
        <end position="3436"/>
    </location>
</feature>
<organism evidence="18 19">
    <name type="scientific">Tenebrio molitor</name>
    <name type="common">Yellow mealworm beetle</name>
    <dbReference type="NCBI Taxonomy" id="7067"/>
    <lineage>
        <taxon>Eukaryota</taxon>
        <taxon>Metazoa</taxon>
        <taxon>Ecdysozoa</taxon>
        <taxon>Arthropoda</taxon>
        <taxon>Hexapoda</taxon>
        <taxon>Insecta</taxon>
        <taxon>Pterygota</taxon>
        <taxon>Neoptera</taxon>
        <taxon>Endopterygota</taxon>
        <taxon>Coleoptera</taxon>
        <taxon>Polyphaga</taxon>
        <taxon>Cucujiformia</taxon>
        <taxon>Tenebrionidae</taxon>
        <taxon>Tenebrio</taxon>
    </lineage>
</organism>
<dbReference type="InterPro" id="IPR036872">
    <property type="entry name" value="CH_dom_sf"/>
</dbReference>
<keyword evidence="13" id="KW-0175">Coiled coil</keyword>
<dbReference type="GO" id="GO:0005543">
    <property type="term" value="F:phospholipid binding"/>
    <property type="evidence" value="ECO:0007669"/>
    <property type="project" value="InterPro"/>
</dbReference>
<evidence type="ECO:0000256" key="3">
    <source>
        <dbReference type="ARBA" id="ARBA00022443"/>
    </source>
</evidence>
<evidence type="ECO:0000256" key="7">
    <source>
        <dbReference type="ARBA" id="ARBA00022658"/>
    </source>
</evidence>
<keyword evidence="7" id="KW-0344">Guanine-nucleotide releasing factor</keyword>
<dbReference type="GO" id="GO:0003779">
    <property type="term" value="F:actin binding"/>
    <property type="evidence" value="ECO:0007669"/>
    <property type="project" value="UniProtKB-KW"/>
</dbReference>
<dbReference type="CDD" id="cd00176">
    <property type="entry name" value="SPEC"/>
    <property type="match status" value="18"/>
</dbReference>
<dbReference type="InterPro" id="IPR001452">
    <property type="entry name" value="SH3_domain"/>
</dbReference>
<dbReference type="GO" id="GO:0051693">
    <property type="term" value="P:actin filament capping"/>
    <property type="evidence" value="ECO:0007669"/>
    <property type="project" value="UniProtKB-KW"/>
</dbReference>
<sequence>MKTVAVFNGQLETASDVICNDVTQCYLEDLAGGASCFVVVGLVHYEPRAHTSVQHRTNMTQRDEVQKFEQGRIRFLQEERLHIQKKTFTKWMNSFLQKVRMEVDDLFVDLADGKKLLKLLEIISGEKLAKPNNGKMRVHKIENVNKSLAFLHTKVRLESIGAEDIVDGNPRLILGLIWTIILRFQIQEIEIDVDEENESSEKKSAKDALLLWAQRKTHGYPGVEIRDFSSSWRTGLGFNALIHAHRPDLFDYQPLLHYKNLDNLNHAFDVANNELGIPSLLDAEDIDTSRPDEKSIMTYVASYYHTFARMKNEEKSGRRIAKIIKQMVDADKMKVNYDKLTTDLLNWIRNKIIQLEDRNFPNSLEDIQTLLLAFARYRTQEKPPKYIERSEIEALFFNINTQLKELRQPAFTPADGKLVQDIERAWETLERAEHNREVALRSELRRQERLEQLYYKFERKSALREGYVKEMIQVLSDPRYGSNLAQVDATVKKHEAIGADILAREERVNDLTQMCDELVKEKYRNSTRVVKREAEIREQWEQLLALLEKHKLSLNRMGNIMSLLREIDTALASMQQLKADLSTTDTGIHLMAVEELLHRHALQELQVTSLGETERRLNRLGENTIIQNPKEQDLLKKKLKELSITYKDLQAASANRKVLLEEARNFYQFLQDQEDEEGWLIEKQRICQAGITAKDLRGVLSLQQKHKVLVDEIKARRNKFDQLGATGKQLIAERHPRSAEIKQHMERNKQAWEDLEKLVNDRTKQLQDAAEAYQFYADANEADSWLNEKTSILNSSDYGTDEPSAQALLQRHKDLEGELNAYNGDVQSLNAQADRLIASGISNLDLTAEVEVSEPIEEILYENRLVPTEVWVEEPVERVEYKIMVEEKKVPQVKALYPFNEHGLNMIKGEVMYLLNKSNPDWWCVRKADGTDGFAPAKYVKEIEPRLLQMQYKKPETVKTVQKVKKTKMVNQRVPVKVFRQRKPAKRRVDDNDSVPKRQKKINDTYKHLLDLAAKRRALLEDAGKLFKFYKECDDFERWIKDKEKLLAVDDPNDNVEQAKRKYEKFVTDLSASNKRMDELSDDVKEFEKQKHSQIDKIRARHRQVQAAWQRLNSLKAQKEKSLEGASSVELFQKTCDEARDWMLEKMTQLDSHVLGHDLKTVQALQRRHDNLERELAPLEEKVKKVMLLANSVKSSYPSERQNVARRQGEIEDLWRQVKDKASERRARLEDAVGQQIFTNSCKDLLRWVSDVKDQLNADNMVRDVQTAEMLKKNHKDLGEEIQAKNDEFNELTNLGKKLLKSNPGLTDVAERVERLTAEQAALGRGWKEKQNWLDQCHQLQLFNREADNIDAATSAHQAFLEFSDLGNSLDEVEALHKQHRAFANTLFAQDDRVIAFSKKADALIADQHYDSKGIDDKRNEVVQRRHGVKDLCQQRTNALEASKNYQEFCAEVHDLRSWLNEKLKTASDESYRDLSNLERKLQKHEAFERELRANEGQLRTVNKLGQALIAQDSYRKDDVAKTLKELNDEWQQLVGISLEKGRRLRQAVAQHDYNGSIDDIEMRLDEINENLTSTNVGTDLRSCRDLLKRQDILDNELALCTGRVDDLVNKSNDMMHDGHFDAEAIRRKALDGQQRLKELEEPAQRRREALEEALKFYKFGFELDAELQWIKEHLPLASSATLGQNLHQAQILFKKHKKLEAEIAGHQPVIDKTLQAGQNLVDLNHVESGKIMDLCGVLQSVWDDLKNKADERAQKLELSLKAQQFFFEANEVESWLNEKADILASTDYGRDRDSATKLLTKHKALELELDTYNNIIAEMGRGAQALVQSKHPDSKLISERQSSLEHLVRSLQRKAALRQHHLMESLFRHEYFLESEELDRWIAENLQQASSEDYGQDYEHLLVLQAKFDDLKHRIDAGAERFRQCEDLAQKLIANESSYISDIQKKQLQLETPVSSEAIDEVKERHDVIRKSWDRLHEQLNNRESRLLAAGEVHRFHHDVSDALQRINEKKAVLGNDLGRDLNSALALLRKHEAFENELVALEAQLQVLVEDASKLQKTYPNNKANIQQQQELVVEAWGVLKEIAELRHDQLQASVDLQKFLTQVRNLTNWANALRLDMKAEENVRNAARAQVLRMEHDALKNEIEAREKDFQDVANNLTAMEQTGHYAAGEAGERYKNLLQEREKLHTEWQLRKVYLDQLCDLHMLLREAELIEDATNAQEATLSNVDFGETVDEVANQVKKHEEFEKVISHQDEKLDILIHTGNKLINQQHFQSKLISQRLQEVEARRRQVHELCARRKHLLEDAFLYAEFNRDVGEAQFWIAEKQKNLEAQVKTGEVKSLEDKIKELQKHQAFQAEIAANEGKIKEVKSKGEILLKKNHKASKDIEAQLRNLDQAWKQLLHEVNSRGKGLEEAQDILEFNNQLDKIESWIRDKEVMIQAGDVGKDYEHCQALQRKLNDVDSDMRIDDTRIKNINSLANKLAQQGHPGVQERRDNFIKKWHDLQGALAKYRAKLAAASEIHLFDRDVADTSERITEKRLAMETDDVGRDLAAVEVLARKQDALESEMTAVENKLQDHGRDAVLLSDKYPHSVQHLQGKMEELQNQWEKLLSARERRRNNLKGSQARQKFLSDVNDLEQWVSETIKRMESHQIPNSVSEAESLLALNNELKAEINGRNENFAKLINFGRSFSESEDPDIVQGVVRLEELQDYIQEAWEQHKEVLTYEYEVQDFKEQANQLNNWLAAKEAFLNNDDVGDTPRAVEALIRKHEDFETMLTQQLTRIDELSRKKVGEKTLLDPNYPNSEVATKLNEIIARKDRLLDKAAERKKILNESKALQKFLRNEYDVVVWLNQKLQVASDENYREPYNLQNKIQKHATFEAEVFANHERVNSVIEEGRDLVENGHYASKEIEDRLEDLENYWKQLIEKSHLKRDRLNEAYQALFFNRSLDEFEAWLSEVESQLSSTDTGKDLATVNNLLKKQTILENDIQQHTENCETINDAADQFVKNGNFLSDEIQQRAHDAITRFHQLKASLQQKRDLLEGSMMLHQFTRDVDDELQWLADREPLAASTDLGTSLTAVQSLHKKHQTLEAELSSREPIVGSLLPRATHLTRSGHSSAPLINQKAKELQEKFASVRDLASIRRLRLQDALEVQTYYEEAAEAEAWMREKRPLLATKEVGKDEDSAESLKRKLEAVTLEVKAFEMTISKLAQTANELIERQHYDAANIEAKKNLLDDQFKELRKLVSEREVRLSEALQYFAFFRECVDVQEWMKDQITKTDSEEYGNDVEHVELLIQAFDTFHASLMNSEPRIQSCIQNGNLLIDGKSGHSPEVQMKVTEVRNQWDDLLELAHARKDALAGAKQVHVFDRTAEEIISWIQEKQADLTYDTIGQDLESIQDLLRKHQALENEMRAIRDKVEHVEQEGEKLINEFPDTKEHIDVKCEDMLNAWGALQTDAEERKDHLQQAEQLQAYFDQYQDLLAWINEMLAKITAPDLPSDCNEAELLIERHKEHQVEIGAKDNMFKQFYDSGKKFIDEGHLFSIDIQDKIKILKQRLDLLYNIWDKRKVLYDHNLDVQLFKREANTLENWLAVRESTLKDGTVGDSILHVEDLIRKHLDFEETVKAQEEKFQGLQRRTLIEDAFQLQLEQEVLAREREKSRLEQERLDQRKKLEIQKINDKRRQERPQYLELPEERMNGTAKPQEEEAEEEERRPIPTVRKTNSVVQTYERERIGLRRGSDSSVQRSSSMKVSTNVASNKPKRTPTFTTRRRGSFRSKGNDAVPPADAQSFLDRKHLQQAGAKRATNRTWKNSYTVLCGQLLCFFKNKDDFATSKASGSPINIHNAICSVADDYQKKKHTFRLVLSDGSEFLFACASDGEMDDWMQKINFRAKLPPSQQLLHLDIPKDQNELEMSSQSSRTSSPDVGEQVVLRQDLQPQNGSLSSLSSSRHTMGKFVRYLMTICLKMAEAAFREDQIGNILPHVQLACKLPMHQSHLQLLTVHCIYVALHHCGSSSFLEDSVGR</sequence>
<feature type="coiled-coil region" evidence="13">
    <location>
        <begin position="1162"/>
        <end position="1189"/>
    </location>
</feature>
<dbReference type="SMART" id="SM00150">
    <property type="entry name" value="SPEC"/>
    <property type="match status" value="30"/>
</dbReference>
<name>A0A8J6HBW7_TENMO</name>
<dbReference type="SUPFAM" id="SSF46966">
    <property type="entry name" value="Spectrin repeat"/>
    <property type="match status" value="24"/>
</dbReference>